<dbReference type="AlphaFoldDB" id="A0A9P5U8I9"/>
<comment type="function">
    <text evidence="6">Decapping enzyme for NAD-capped RNAs: specifically hydrolyzes the nicotinamide adenine dinucleotide (NAD) cap from a subset of RNAs by removing the entire NAD moiety from the 5'-end of an NAD-capped RNA.</text>
</comment>
<comment type="similarity">
    <text evidence="2 6">Belongs to the DXO/Dom3Z family.</text>
</comment>
<keyword evidence="6" id="KW-0539">Nucleus</keyword>
<accession>A0A9P5U8I9</accession>
<reference evidence="9" key="1">
    <citation type="submission" date="2020-11" db="EMBL/GenBank/DDBJ databases">
        <authorList>
            <consortium name="DOE Joint Genome Institute"/>
            <person name="Ahrendt S."/>
            <person name="Riley R."/>
            <person name="Andreopoulos W."/>
            <person name="Labutti K."/>
            <person name="Pangilinan J."/>
            <person name="Ruiz-Duenas F.J."/>
            <person name="Barrasa J.M."/>
            <person name="Sanchez-Garcia M."/>
            <person name="Camarero S."/>
            <person name="Miyauchi S."/>
            <person name="Serrano A."/>
            <person name="Linde D."/>
            <person name="Babiker R."/>
            <person name="Drula E."/>
            <person name="Ayuso-Fernandez I."/>
            <person name="Pacheco R."/>
            <person name="Padilla G."/>
            <person name="Ferreira P."/>
            <person name="Barriuso J."/>
            <person name="Kellner H."/>
            <person name="Castanera R."/>
            <person name="Alfaro M."/>
            <person name="Ramirez L."/>
            <person name="Pisabarro A.G."/>
            <person name="Kuo A."/>
            <person name="Tritt A."/>
            <person name="Lipzen A."/>
            <person name="He G."/>
            <person name="Yan M."/>
            <person name="Ng V."/>
            <person name="Cullen D."/>
            <person name="Martin F."/>
            <person name="Rosso M.-N."/>
            <person name="Henrissat B."/>
            <person name="Hibbett D."/>
            <person name="Martinez A.T."/>
            <person name="Grigoriev I.V."/>
        </authorList>
    </citation>
    <scope>NUCLEOTIDE SEQUENCE</scope>
    <source>
        <strain evidence="9">AH 40177</strain>
    </source>
</reference>
<gene>
    <name evidence="9" type="ORF">BDP27DRAFT_1326246</name>
</gene>
<feature type="compositionally biased region" description="Basic and acidic residues" evidence="7">
    <location>
        <begin position="14"/>
        <end position="31"/>
    </location>
</feature>
<evidence type="ECO:0000313" key="10">
    <source>
        <dbReference type="Proteomes" id="UP000772434"/>
    </source>
</evidence>
<feature type="region of interest" description="Disordered" evidence="7">
    <location>
        <begin position="216"/>
        <end position="250"/>
    </location>
</feature>
<keyword evidence="6" id="KW-0694">RNA-binding</keyword>
<evidence type="ECO:0000256" key="3">
    <source>
        <dbReference type="ARBA" id="ARBA00044676"/>
    </source>
</evidence>
<dbReference type="GO" id="GO:0046872">
    <property type="term" value="F:metal ion binding"/>
    <property type="evidence" value="ECO:0007669"/>
    <property type="project" value="UniProtKB-KW"/>
</dbReference>
<evidence type="ECO:0000256" key="2">
    <source>
        <dbReference type="ARBA" id="ARBA00006562"/>
    </source>
</evidence>
<evidence type="ECO:0000256" key="6">
    <source>
        <dbReference type="RuleBase" id="RU367113"/>
    </source>
</evidence>
<keyword evidence="6" id="KW-0479">Metal-binding</keyword>
<dbReference type="PANTHER" id="PTHR12395">
    <property type="entry name" value="DOM-3 RELATED"/>
    <property type="match status" value="1"/>
</dbReference>
<feature type="domain" description="RAI1-like" evidence="8">
    <location>
        <begin position="63"/>
        <end position="464"/>
    </location>
</feature>
<sequence>MSKRNISQVLSEAELSKGRGSSDFKRGRLDSEGSNSAIRSQKHTILPYPSLKAPQPPKPTPFQKPAPLTTFSYDASHQLHFDDSALRYYIPPPLPTPQSRPGNNSSHYSADLGVDLGYGYERWIRRPEERSRIDSLLRAVERKKMKLSDVGVVAWRGVITRCETWDMNVMLVNGTLYLEEHRSEEMIIEKNNIKPHHRKMMYYGYAFESYCTTDAPPPEQSSLHSESQRTSSSSTCGAGLNSGHSHPSGWGGDVDTNVQWCSIVRTKLGDTKFIIGGEVDCVEGEYNGMSTDNFVELKTSMAIRGAVDEAKFRKVSLFKIIVGFRSPNGHLTTTQTFQTMYIPRLLREKAKYESKWAECETLQNAWNPSLCLDWCHNFLTSLKQTISSTNGRELKSASVDKEESKSKSGSDPSAGANKATEREGAAIWRVTFIPRQGAKIIKLDELDSDGSAVKEGGFLPRWYWDEVCNDDSGITVRDSTVGHGSGSVVPDQPRTVG</sequence>
<dbReference type="OrthoDB" id="5853397at2759"/>
<keyword evidence="10" id="KW-1185">Reference proteome</keyword>
<evidence type="ECO:0000256" key="7">
    <source>
        <dbReference type="SAM" id="MobiDB-lite"/>
    </source>
</evidence>
<evidence type="ECO:0000256" key="5">
    <source>
        <dbReference type="ARBA" id="ARBA00048124"/>
    </source>
</evidence>
<organism evidence="9 10">
    <name type="scientific">Rhodocollybia butyracea</name>
    <dbReference type="NCBI Taxonomy" id="206335"/>
    <lineage>
        <taxon>Eukaryota</taxon>
        <taxon>Fungi</taxon>
        <taxon>Dikarya</taxon>
        <taxon>Basidiomycota</taxon>
        <taxon>Agaricomycotina</taxon>
        <taxon>Agaricomycetes</taxon>
        <taxon>Agaricomycetidae</taxon>
        <taxon>Agaricales</taxon>
        <taxon>Marasmiineae</taxon>
        <taxon>Omphalotaceae</taxon>
        <taxon>Rhodocollybia</taxon>
    </lineage>
</organism>
<name>A0A9P5U8I9_9AGAR</name>
<comment type="subcellular location">
    <subcellularLocation>
        <location evidence="6">Nucleus</location>
    </subcellularLocation>
</comment>
<dbReference type="GO" id="GO:0004518">
    <property type="term" value="F:nuclease activity"/>
    <property type="evidence" value="ECO:0007669"/>
    <property type="project" value="UniProtKB-KW"/>
</dbReference>
<feature type="compositionally biased region" description="Basic and acidic residues" evidence="7">
    <location>
        <begin position="392"/>
        <end position="408"/>
    </location>
</feature>
<feature type="region of interest" description="Disordered" evidence="7">
    <location>
        <begin position="478"/>
        <end position="497"/>
    </location>
</feature>
<dbReference type="GO" id="GO:0003723">
    <property type="term" value="F:RNA binding"/>
    <property type="evidence" value="ECO:0007669"/>
    <property type="project" value="UniProtKB-KW"/>
</dbReference>
<evidence type="ECO:0000313" key="9">
    <source>
        <dbReference type="EMBL" id="KAF9068988.1"/>
    </source>
</evidence>
<dbReference type="Pfam" id="PF08652">
    <property type="entry name" value="RAI1"/>
    <property type="match status" value="1"/>
</dbReference>
<evidence type="ECO:0000256" key="4">
    <source>
        <dbReference type="ARBA" id="ARBA00044692"/>
    </source>
</evidence>
<dbReference type="PANTHER" id="PTHR12395:SF9">
    <property type="entry name" value="DECAPPING AND EXORIBONUCLEASE PROTEIN"/>
    <property type="match status" value="1"/>
</dbReference>
<dbReference type="EMBL" id="JADNRY010000055">
    <property type="protein sequence ID" value="KAF9068988.1"/>
    <property type="molecule type" value="Genomic_DNA"/>
</dbReference>
<comment type="cofactor">
    <cofactor evidence="1 6">
        <name>a divalent metal cation</name>
        <dbReference type="ChEBI" id="CHEBI:60240"/>
    </cofactor>
</comment>
<evidence type="ECO:0000259" key="8">
    <source>
        <dbReference type="Pfam" id="PF08652"/>
    </source>
</evidence>
<feature type="non-terminal residue" evidence="9">
    <location>
        <position position="1"/>
    </location>
</feature>
<proteinExistence type="inferred from homology"/>
<dbReference type="GO" id="GO:0005829">
    <property type="term" value="C:cytosol"/>
    <property type="evidence" value="ECO:0007669"/>
    <property type="project" value="TreeGrafter"/>
</dbReference>
<dbReference type="GO" id="GO:0110155">
    <property type="term" value="P:NAD-cap decapping"/>
    <property type="evidence" value="ECO:0007669"/>
    <property type="project" value="TreeGrafter"/>
</dbReference>
<feature type="region of interest" description="Disordered" evidence="7">
    <location>
        <begin position="1"/>
        <end position="69"/>
    </location>
</feature>
<keyword evidence="6" id="KW-0378">Hydrolase</keyword>
<dbReference type="InterPro" id="IPR039039">
    <property type="entry name" value="RAI1-like_fam"/>
</dbReference>
<keyword evidence="6" id="KW-0540">Nuclease</keyword>
<comment type="catalytic activity">
    <reaction evidence="3">
        <text>a 5'-end (N(7)-methyl 5'-triphosphoguanosine)-ribonucleoside-ribonucleotide in mRNA + H2O = a (N(7)-methyl 5'-triphosphoguanosine)-nucleoside + a 5'-end phospho-ribonucleoside in mRNA + H(+)</text>
        <dbReference type="Rhea" id="RHEA:66928"/>
        <dbReference type="Rhea" id="RHEA-COMP:15692"/>
        <dbReference type="Rhea" id="RHEA-COMP:17313"/>
        <dbReference type="ChEBI" id="CHEBI:15377"/>
        <dbReference type="ChEBI" id="CHEBI:15378"/>
        <dbReference type="ChEBI" id="CHEBI:138282"/>
        <dbReference type="ChEBI" id="CHEBI:172876"/>
        <dbReference type="ChEBI" id="CHEBI:172877"/>
    </reaction>
    <physiologicalReaction direction="left-to-right" evidence="3">
        <dbReference type="Rhea" id="RHEA:66929"/>
    </physiologicalReaction>
</comment>
<feature type="region of interest" description="Disordered" evidence="7">
    <location>
        <begin position="392"/>
        <end position="421"/>
    </location>
</feature>
<dbReference type="GO" id="GO:0005634">
    <property type="term" value="C:nucleus"/>
    <property type="evidence" value="ECO:0007669"/>
    <property type="project" value="UniProtKB-SubCell"/>
</dbReference>
<comment type="caution">
    <text evidence="9">The sequence shown here is derived from an EMBL/GenBank/DDBJ whole genome shotgun (WGS) entry which is preliminary data.</text>
</comment>
<comment type="catalytic activity">
    <reaction evidence="5">
        <text>a 5'-end NAD(+)-phospho-ribonucleoside in mRNA + H2O = a 5'-end phospho-ribonucleoside in mRNA + NAD(+) + H(+)</text>
        <dbReference type="Rhea" id="RHEA:60880"/>
        <dbReference type="Rhea" id="RHEA-COMP:15692"/>
        <dbReference type="Rhea" id="RHEA-COMP:15698"/>
        <dbReference type="ChEBI" id="CHEBI:15377"/>
        <dbReference type="ChEBI" id="CHEBI:15378"/>
        <dbReference type="ChEBI" id="CHEBI:57540"/>
        <dbReference type="ChEBI" id="CHEBI:138282"/>
        <dbReference type="ChEBI" id="CHEBI:144029"/>
    </reaction>
    <physiologicalReaction direction="left-to-right" evidence="5">
        <dbReference type="Rhea" id="RHEA:60881"/>
    </physiologicalReaction>
</comment>
<dbReference type="GO" id="GO:0000956">
    <property type="term" value="P:nuclear-transcribed mRNA catabolic process"/>
    <property type="evidence" value="ECO:0007669"/>
    <property type="project" value="TreeGrafter"/>
</dbReference>
<keyword evidence="6" id="KW-0547">Nucleotide-binding</keyword>
<feature type="compositionally biased region" description="Polar residues" evidence="7">
    <location>
        <begin position="1"/>
        <end position="10"/>
    </location>
</feature>
<feature type="compositionally biased region" description="Low complexity" evidence="7">
    <location>
        <begin position="221"/>
        <end position="234"/>
    </location>
</feature>
<dbReference type="Proteomes" id="UP000772434">
    <property type="component" value="Unassembled WGS sequence"/>
</dbReference>
<comment type="catalytic activity">
    <reaction evidence="4">
        <text>a 5'-end triphospho-ribonucleoside in mRNA + H2O = a 5'-end phospho-ribonucleoside in mRNA + diphosphate + H(+)</text>
        <dbReference type="Rhea" id="RHEA:78683"/>
        <dbReference type="Rhea" id="RHEA-COMP:15692"/>
        <dbReference type="Rhea" id="RHEA-COMP:17164"/>
        <dbReference type="ChEBI" id="CHEBI:15377"/>
        <dbReference type="ChEBI" id="CHEBI:15378"/>
        <dbReference type="ChEBI" id="CHEBI:33019"/>
        <dbReference type="ChEBI" id="CHEBI:138282"/>
        <dbReference type="ChEBI" id="CHEBI:167618"/>
    </reaction>
    <physiologicalReaction direction="left-to-right" evidence="4">
        <dbReference type="Rhea" id="RHEA:78684"/>
    </physiologicalReaction>
</comment>
<dbReference type="GO" id="GO:0000166">
    <property type="term" value="F:nucleotide binding"/>
    <property type="evidence" value="ECO:0007669"/>
    <property type="project" value="UniProtKB-KW"/>
</dbReference>
<evidence type="ECO:0000256" key="1">
    <source>
        <dbReference type="ARBA" id="ARBA00001968"/>
    </source>
</evidence>
<dbReference type="GO" id="GO:0034353">
    <property type="term" value="F:mRNA 5'-diphosphatase activity"/>
    <property type="evidence" value="ECO:0007669"/>
    <property type="project" value="TreeGrafter"/>
</dbReference>
<feature type="compositionally biased region" description="Pro residues" evidence="7">
    <location>
        <begin position="54"/>
        <end position="64"/>
    </location>
</feature>
<dbReference type="EC" id="3.6.1.-" evidence="6"/>
<protein>
    <recommendedName>
        <fullName evidence="6">Decapping nuclease</fullName>
        <ecNumber evidence="6">3.6.1.-</ecNumber>
    </recommendedName>
</protein>
<dbReference type="InterPro" id="IPR013961">
    <property type="entry name" value="RAI1"/>
</dbReference>